<evidence type="ECO:0000256" key="1">
    <source>
        <dbReference type="SAM" id="Phobius"/>
    </source>
</evidence>
<proteinExistence type="predicted"/>
<protein>
    <submittedName>
        <fullName evidence="2">SFRICE_009789</fullName>
    </submittedName>
</protein>
<accession>A0A2H1VAZ6</accession>
<reference evidence="2" key="1">
    <citation type="submission" date="2016-07" db="EMBL/GenBank/DDBJ databases">
        <authorList>
            <person name="Bretaudeau A."/>
        </authorList>
    </citation>
    <scope>NUCLEOTIDE SEQUENCE</scope>
    <source>
        <strain evidence="2">Rice</strain>
        <tissue evidence="2">Whole body</tissue>
    </source>
</reference>
<keyword evidence="1" id="KW-1133">Transmembrane helix</keyword>
<dbReference type="AlphaFoldDB" id="A0A2H1VAZ6"/>
<sequence length="372" mass="43101">MTSLSNLLRFFEIFGSILGLHRNYCSQKRIAQCLIILHVFISIVFHIFVSAMDIQLALKENGYSISNLIYCAFAASAQLTCLPNLVYAIYNSPDFKSYLQSMCRVSKYFENNKKINKAMKMARLLFLIASIFSIVLSVSRTLVTATESTGRDVYSTIVIFASQSILRFTLIYQYLTFFLTVFFIVSLSKCFYSWMRDVDDCLRNKDSSLVEPCIVTKELIEKWVDIYQDFANSCVKLAMCFGRLYLYSLILLLFFYILFMYKEFCIYPTQVHLCLMGVVRDNQIFDKFEPLNYVLKRIDKRKIMPNFSCVVEARGSNETEVKAMKDFIRLMKKFPLEIKLFSKISSGTSLAPAVMMLAVNYLIVLLQFNHVI</sequence>
<feature type="transmembrane region" description="Helical" evidence="1">
    <location>
        <begin position="69"/>
        <end position="90"/>
    </location>
</feature>
<organism evidence="2">
    <name type="scientific">Spodoptera frugiperda</name>
    <name type="common">Fall armyworm</name>
    <dbReference type="NCBI Taxonomy" id="7108"/>
    <lineage>
        <taxon>Eukaryota</taxon>
        <taxon>Metazoa</taxon>
        <taxon>Ecdysozoa</taxon>
        <taxon>Arthropoda</taxon>
        <taxon>Hexapoda</taxon>
        <taxon>Insecta</taxon>
        <taxon>Pterygota</taxon>
        <taxon>Neoptera</taxon>
        <taxon>Endopterygota</taxon>
        <taxon>Lepidoptera</taxon>
        <taxon>Glossata</taxon>
        <taxon>Ditrysia</taxon>
        <taxon>Noctuoidea</taxon>
        <taxon>Noctuidae</taxon>
        <taxon>Amphipyrinae</taxon>
        <taxon>Spodoptera</taxon>
    </lineage>
</organism>
<feature type="transmembrane region" description="Helical" evidence="1">
    <location>
        <begin position="244"/>
        <end position="261"/>
    </location>
</feature>
<feature type="transmembrane region" description="Helical" evidence="1">
    <location>
        <begin position="124"/>
        <end position="145"/>
    </location>
</feature>
<evidence type="ECO:0000313" key="2">
    <source>
        <dbReference type="EMBL" id="SOQ38023.1"/>
    </source>
</evidence>
<gene>
    <name evidence="2" type="ORF">SFRICE_009789</name>
</gene>
<keyword evidence="1" id="KW-0812">Transmembrane</keyword>
<feature type="transmembrane region" description="Helical" evidence="1">
    <location>
        <begin position="350"/>
        <end position="368"/>
    </location>
</feature>
<dbReference type="EMBL" id="ODYU01001592">
    <property type="protein sequence ID" value="SOQ38023.1"/>
    <property type="molecule type" value="Genomic_DNA"/>
</dbReference>
<feature type="transmembrane region" description="Helical" evidence="1">
    <location>
        <begin position="30"/>
        <end position="49"/>
    </location>
</feature>
<feature type="transmembrane region" description="Helical" evidence="1">
    <location>
        <begin position="165"/>
        <end position="187"/>
    </location>
</feature>
<name>A0A2H1VAZ6_SPOFR</name>
<keyword evidence="1" id="KW-0472">Membrane</keyword>